<keyword evidence="3 13" id="KW-0032">Aminotransferase</keyword>
<dbReference type="InterPro" id="IPR015424">
    <property type="entry name" value="PyrdxlP-dep_Trfase"/>
</dbReference>
<accession>A0A7C2P4J0</accession>
<comment type="pathway">
    <text evidence="2">Bacterial outer membrane biogenesis; LPS O-antigen biosynthesis.</text>
</comment>
<protein>
    <recommendedName>
        <fullName evidence="9">GDP-perosamine synthase</fullName>
        <ecNumber evidence="8">2.6.1.102</ecNumber>
    </recommendedName>
</protein>
<dbReference type="InterPro" id="IPR000653">
    <property type="entry name" value="DegT/StrS_aminotransferase"/>
</dbReference>
<evidence type="ECO:0000256" key="2">
    <source>
        <dbReference type="ARBA" id="ARBA00005125"/>
    </source>
</evidence>
<dbReference type="GO" id="GO:0030170">
    <property type="term" value="F:pyridoxal phosphate binding"/>
    <property type="evidence" value="ECO:0007669"/>
    <property type="project" value="TreeGrafter"/>
</dbReference>
<evidence type="ECO:0000256" key="12">
    <source>
        <dbReference type="RuleBase" id="RU004508"/>
    </source>
</evidence>
<dbReference type="NCBIfam" id="TIGR04181">
    <property type="entry name" value="NHT_00031"/>
    <property type="match status" value="1"/>
</dbReference>
<comment type="cofactor">
    <cofactor evidence="1">
        <name>pyridoxal 5'-phosphate</name>
        <dbReference type="ChEBI" id="CHEBI:597326"/>
    </cofactor>
</comment>
<name>A0A7C2P4J0_9PLAN</name>
<comment type="catalytic activity">
    <reaction evidence="7">
        <text>GDP-alpha-D-perosamine + 2-oxoglutarate = GDP-4-dehydro-alpha-D-rhamnose + L-glutamate</text>
        <dbReference type="Rhea" id="RHEA:36779"/>
        <dbReference type="ChEBI" id="CHEBI:16810"/>
        <dbReference type="ChEBI" id="CHEBI:29985"/>
        <dbReference type="ChEBI" id="CHEBI:57964"/>
        <dbReference type="ChEBI" id="CHEBI:73996"/>
        <dbReference type="EC" id="2.6.1.102"/>
    </reaction>
</comment>
<dbReference type="AlphaFoldDB" id="A0A7C2P4J0"/>
<evidence type="ECO:0000256" key="1">
    <source>
        <dbReference type="ARBA" id="ARBA00001933"/>
    </source>
</evidence>
<dbReference type="FunFam" id="3.40.640.10:FF:000090">
    <property type="entry name" value="Pyridoxal phosphate-dependent aminotransferase"/>
    <property type="match status" value="1"/>
</dbReference>
<dbReference type="InterPro" id="IPR015421">
    <property type="entry name" value="PyrdxlP-dep_Trfase_major"/>
</dbReference>
<keyword evidence="5 11" id="KW-0663">Pyridoxal phosphate</keyword>
<dbReference type="SUPFAM" id="SSF53383">
    <property type="entry name" value="PLP-dependent transferases"/>
    <property type="match status" value="1"/>
</dbReference>
<dbReference type="Gene3D" id="3.90.1150.10">
    <property type="entry name" value="Aspartate Aminotransferase, domain 1"/>
    <property type="match status" value="1"/>
</dbReference>
<evidence type="ECO:0000313" key="13">
    <source>
        <dbReference type="EMBL" id="HEN14655.1"/>
    </source>
</evidence>
<evidence type="ECO:0000256" key="6">
    <source>
        <dbReference type="ARBA" id="ARBA00037999"/>
    </source>
</evidence>
<evidence type="ECO:0000256" key="4">
    <source>
        <dbReference type="ARBA" id="ARBA00022679"/>
    </source>
</evidence>
<keyword evidence="4 13" id="KW-0808">Transferase</keyword>
<feature type="modified residue" description="N6-(pyridoxal phosphate)lysine" evidence="11">
    <location>
        <position position="206"/>
    </location>
</feature>
<evidence type="ECO:0000256" key="8">
    <source>
        <dbReference type="ARBA" id="ARBA00066317"/>
    </source>
</evidence>
<evidence type="ECO:0000256" key="11">
    <source>
        <dbReference type="PIRSR" id="PIRSR000390-2"/>
    </source>
</evidence>
<dbReference type="Gene3D" id="3.40.640.10">
    <property type="entry name" value="Type I PLP-dependent aspartate aminotransferase-like (Major domain)"/>
    <property type="match status" value="1"/>
</dbReference>
<reference evidence="13" key="1">
    <citation type="journal article" date="2020" name="mSystems">
        <title>Genome- and Community-Level Interaction Insights into Carbon Utilization and Element Cycling Functions of Hydrothermarchaeota in Hydrothermal Sediment.</title>
        <authorList>
            <person name="Zhou Z."/>
            <person name="Liu Y."/>
            <person name="Xu W."/>
            <person name="Pan J."/>
            <person name="Luo Z.H."/>
            <person name="Li M."/>
        </authorList>
    </citation>
    <scope>NUCLEOTIDE SEQUENCE [LARGE SCALE GENOMIC DNA]</scope>
    <source>
        <strain evidence="13">SpSt-339</strain>
    </source>
</reference>
<dbReference type="EMBL" id="DSOK01000125">
    <property type="protein sequence ID" value="HEN14655.1"/>
    <property type="molecule type" value="Genomic_DNA"/>
</dbReference>
<gene>
    <name evidence="13" type="ORF">ENQ76_04195</name>
</gene>
<comment type="similarity">
    <text evidence="6 12">Belongs to the DegT/DnrJ/EryC1 family.</text>
</comment>
<dbReference type="CDD" id="cd00616">
    <property type="entry name" value="AHBA_syn"/>
    <property type="match status" value="1"/>
</dbReference>
<dbReference type="InterPro" id="IPR015422">
    <property type="entry name" value="PyrdxlP-dep_Trfase_small"/>
</dbReference>
<feature type="active site" description="Proton acceptor" evidence="10">
    <location>
        <position position="206"/>
    </location>
</feature>
<dbReference type="GO" id="GO:0000271">
    <property type="term" value="P:polysaccharide biosynthetic process"/>
    <property type="evidence" value="ECO:0007669"/>
    <property type="project" value="TreeGrafter"/>
</dbReference>
<evidence type="ECO:0000256" key="9">
    <source>
        <dbReference type="ARBA" id="ARBA00074221"/>
    </source>
</evidence>
<dbReference type="PANTHER" id="PTHR30244">
    <property type="entry name" value="TRANSAMINASE"/>
    <property type="match status" value="1"/>
</dbReference>
<dbReference type="GO" id="GO:0102933">
    <property type="term" value="F:GDP-4-dehydro-6-deoxy-D-mannose-4-aminotransferase activity"/>
    <property type="evidence" value="ECO:0007669"/>
    <property type="project" value="UniProtKB-EC"/>
</dbReference>
<evidence type="ECO:0000256" key="10">
    <source>
        <dbReference type="PIRSR" id="PIRSR000390-1"/>
    </source>
</evidence>
<evidence type="ECO:0000256" key="3">
    <source>
        <dbReference type="ARBA" id="ARBA00022576"/>
    </source>
</evidence>
<dbReference type="Pfam" id="PF01041">
    <property type="entry name" value="DegT_DnrJ_EryC1"/>
    <property type="match status" value="1"/>
</dbReference>
<dbReference type="EC" id="2.6.1.102" evidence="8"/>
<evidence type="ECO:0000256" key="5">
    <source>
        <dbReference type="ARBA" id="ARBA00022898"/>
    </source>
</evidence>
<sequence length="397" mass="43613">MSTTSDAAERIPLSVPVLTGREGEYIQECLDTNWVSSGGPFVDRFEREFAAYVGTRHAVATVNGTAALHTAMVACGIQPDDEVLVSSLTFIATANAVRYANAHPVFIDAEPKHWQMDPELVEEFLTHDCVSWNGRLVNRRTGRPVTAILPVHVLGHPADLSPLLELARRFDLTLIEDAAESLGATYRGRRVGQFGAFGCFSFNGNKTITTGGGGMLTTNDDRLAALAKHLTTQAKDDPDDYIHNRVGFNYRMPNILAAFGCAQLEQLDRYLEAKRTIAGRYRDLAATTPGLTLQPESPEVFHTYWLSTVEIDAAQFGRSMRTVRADLRRANIESRPLWQPLHLSPAHRGAQALVTGVSERLYERCLSLPSSVNLTAVQQERVLQELASGRGQAARAA</sequence>
<organism evidence="13">
    <name type="scientific">Schlesneria paludicola</name>
    <dbReference type="NCBI Taxonomy" id="360056"/>
    <lineage>
        <taxon>Bacteria</taxon>
        <taxon>Pseudomonadati</taxon>
        <taxon>Planctomycetota</taxon>
        <taxon>Planctomycetia</taxon>
        <taxon>Planctomycetales</taxon>
        <taxon>Planctomycetaceae</taxon>
        <taxon>Schlesneria</taxon>
    </lineage>
</organism>
<evidence type="ECO:0000256" key="7">
    <source>
        <dbReference type="ARBA" id="ARBA00051587"/>
    </source>
</evidence>
<dbReference type="InterPro" id="IPR026385">
    <property type="entry name" value="LegC-like"/>
</dbReference>
<dbReference type="PIRSF" id="PIRSF000390">
    <property type="entry name" value="PLP_StrS"/>
    <property type="match status" value="1"/>
</dbReference>
<proteinExistence type="inferred from homology"/>
<comment type="caution">
    <text evidence="13">The sequence shown here is derived from an EMBL/GenBank/DDBJ whole genome shotgun (WGS) entry which is preliminary data.</text>
</comment>
<dbReference type="PANTHER" id="PTHR30244:SF30">
    <property type="entry name" value="BLR5990 PROTEIN"/>
    <property type="match status" value="1"/>
</dbReference>